<evidence type="ECO:0000256" key="1">
    <source>
        <dbReference type="ARBA" id="ARBA00004651"/>
    </source>
</evidence>
<proteinExistence type="inferred from homology"/>
<comment type="similarity">
    <text evidence="6">Belongs to the CopD family.</text>
</comment>
<feature type="transmembrane region" description="Helical" evidence="6">
    <location>
        <begin position="260"/>
        <end position="283"/>
    </location>
</feature>
<keyword evidence="6" id="KW-0186">Copper</keyword>
<dbReference type="Pfam" id="PF05425">
    <property type="entry name" value="CopD"/>
    <property type="match status" value="1"/>
</dbReference>
<dbReference type="PANTHER" id="PTHR34820:SF4">
    <property type="entry name" value="INNER MEMBRANE PROTEIN YEBZ"/>
    <property type="match status" value="1"/>
</dbReference>
<accession>A0ABT7SUT5</accession>
<name>A0ABT7SUT5_9ALTE</name>
<evidence type="ECO:0000259" key="7">
    <source>
        <dbReference type="Pfam" id="PF05425"/>
    </source>
</evidence>
<dbReference type="Proteomes" id="UP001234343">
    <property type="component" value="Unassembled WGS sequence"/>
</dbReference>
<dbReference type="InterPro" id="IPR008457">
    <property type="entry name" value="Cu-R_CopD_dom"/>
</dbReference>
<feature type="transmembrane region" description="Helical" evidence="6">
    <location>
        <begin position="192"/>
        <end position="209"/>
    </location>
</feature>
<reference evidence="8 9" key="1">
    <citation type="submission" date="2023-06" db="EMBL/GenBank/DDBJ databases">
        <title>Alteromonas sp. ASW11-36 isolated from intertidal sand.</title>
        <authorList>
            <person name="Li Y."/>
        </authorList>
    </citation>
    <scope>NUCLEOTIDE SEQUENCE [LARGE SCALE GENOMIC DNA]</scope>
    <source>
        <strain evidence="8 9">ASW11-36</strain>
    </source>
</reference>
<feature type="transmembrane region" description="Helical" evidence="6">
    <location>
        <begin position="221"/>
        <end position="239"/>
    </location>
</feature>
<comment type="subcellular location">
    <subcellularLocation>
        <location evidence="6">Cell inner membrane</location>
        <topology evidence="6">Multi-pass membrane protein</topology>
    </subcellularLocation>
    <subcellularLocation>
        <location evidence="1">Cell membrane</location>
        <topology evidence="1">Multi-pass membrane protein</topology>
    </subcellularLocation>
</comment>
<evidence type="ECO:0000313" key="8">
    <source>
        <dbReference type="EMBL" id="MDM7859938.1"/>
    </source>
</evidence>
<comment type="caution">
    <text evidence="8">The sequence shown here is derived from an EMBL/GenBank/DDBJ whole genome shotgun (WGS) entry which is preliminary data.</text>
</comment>
<evidence type="ECO:0000256" key="3">
    <source>
        <dbReference type="ARBA" id="ARBA00022692"/>
    </source>
</evidence>
<keyword evidence="2 6" id="KW-1003">Cell membrane</keyword>
<evidence type="ECO:0000256" key="6">
    <source>
        <dbReference type="RuleBase" id="RU369037"/>
    </source>
</evidence>
<evidence type="ECO:0000256" key="5">
    <source>
        <dbReference type="ARBA" id="ARBA00023136"/>
    </source>
</evidence>
<keyword evidence="5 6" id="KW-0472">Membrane</keyword>
<keyword evidence="9" id="KW-1185">Reference proteome</keyword>
<feature type="transmembrane region" description="Helical" evidence="6">
    <location>
        <begin position="15"/>
        <end position="34"/>
    </location>
</feature>
<feature type="transmembrane region" description="Helical" evidence="6">
    <location>
        <begin position="148"/>
        <end position="167"/>
    </location>
</feature>
<organism evidence="8 9">
    <name type="scientific">Alteromonas arenosi</name>
    <dbReference type="NCBI Taxonomy" id="3055817"/>
    <lineage>
        <taxon>Bacteria</taxon>
        <taxon>Pseudomonadati</taxon>
        <taxon>Pseudomonadota</taxon>
        <taxon>Gammaproteobacteria</taxon>
        <taxon>Alteromonadales</taxon>
        <taxon>Alteromonadaceae</taxon>
        <taxon>Alteromonas/Salinimonas group</taxon>
        <taxon>Alteromonas</taxon>
    </lineage>
</organism>
<keyword evidence="4 6" id="KW-1133">Transmembrane helix</keyword>
<dbReference type="PANTHER" id="PTHR34820">
    <property type="entry name" value="INNER MEMBRANE PROTEIN YEBZ"/>
    <property type="match status" value="1"/>
</dbReference>
<protein>
    <recommendedName>
        <fullName evidence="6">Copper resistance protein D</fullName>
    </recommendedName>
</protein>
<comment type="function">
    <text evidence="6">Involved in copper resistance.</text>
</comment>
<evidence type="ECO:0000313" key="9">
    <source>
        <dbReference type="Proteomes" id="UP001234343"/>
    </source>
</evidence>
<feature type="transmembrane region" description="Helical" evidence="6">
    <location>
        <begin position="116"/>
        <end position="136"/>
    </location>
</feature>
<keyword evidence="6" id="KW-0997">Cell inner membrane</keyword>
<keyword evidence="3 6" id="KW-0812">Transmembrane</keyword>
<dbReference type="InterPro" id="IPR032694">
    <property type="entry name" value="CopC/D"/>
</dbReference>
<feature type="transmembrane region" description="Helical" evidence="6">
    <location>
        <begin position="46"/>
        <end position="67"/>
    </location>
</feature>
<dbReference type="RefSeq" id="WP_289364128.1">
    <property type="nucleotide sequence ID" value="NZ_JAUCBP010000006.1"/>
</dbReference>
<feature type="domain" description="Copper resistance protein D" evidence="7">
    <location>
        <begin position="182"/>
        <end position="279"/>
    </location>
</feature>
<evidence type="ECO:0000256" key="4">
    <source>
        <dbReference type="ARBA" id="ARBA00022989"/>
    </source>
</evidence>
<dbReference type="EMBL" id="JAUCBP010000006">
    <property type="protein sequence ID" value="MDM7859938.1"/>
    <property type="molecule type" value="Genomic_DNA"/>
</dbReference>
<feature type="transmembrane region" description="Helical" evidence="6">
    <location>
        <begin position="87"/>
        <end position="109"/>
    </location>
</feature>
<evidence type="ECO:0000256" key="2">
    <source>
        <dbReference type="ARBA" id="ARBA00022475"/>
    </source>
</evidence>
<gene>
    <name evidence="8" type="ORF">QTP81_04925</name>
</gene>
<sequence>MEMMIWNSITVLSKVLIYMGFAGLAGCLFFSHINNKNDRTKHIEKTILFLALIASIFWFFAKVGAMAEEGIKGALDKDLISMMWSTAVGEVTVCRVLSFAFALAALFCFSQSKWRYLQRFILLLSLITIAYSFTLIGHISSQGYLEKALLFTHVLIMAWWIGALYPLQQACSRLKTRELHCVMAKFGQQARFMMGTLFIAGLGLAYSLLGCFESLLNSRYGQMLVVKLILVAFILLLAVKHKYRLVPNLKRELGSARLKHSISIEMVIALLILLLTAVLSSVVGPEY</sequence>